<evidence type="ECO:0000256" key="4">
    <source>
        <dbReference type="ARBA" id="ARBA00022989"/>
    </source>
</evidence>
<reference evidence="8 9" key="1">
    <citation type="journal article" date="2015" name="Genome Biol. Evol.">
        <title>Phylogenomic analyses indicate that early fungi evolved digesting cell walls of algal ancestors of land plants.</title>
        <authorList>
            <person name="Chang Y."/>
            <person name="Wang S."/>
            <person name="Sekimoto S."/>
            <person name="Aerts A.L."/>
            <person name="Choi C."/>
            <person name="Clum A."/>
            <person name="LaButti K.M."/>
            <person name="Lindquist E.A."/>
            <person name="Yee Ngan C."/>
            <person name="Ohm R.A."/>
            <person name="Salamov A.A."/>
            <person name="Grigoriev I.V."/>
            <person name="Spatafora J.W."/>
            <person name="Berbee M.L."/>
        </authorList>
    </citation>
    <scope>NUCLEOTIDE SEQUENCE [LARGE SCALE GENOMIC DNA]</scope>
    <source>
        <strain evidence="8 9">JEL478</strain>
    </source>
</reference>
<evidence type="ECO:0000256" key="3">
    <source>
        <dbReference type="ARBA" id="ARBA00022692"/>
    </source>
</evidence>
<dbReference type="Proteomes" id="UP000070544">
    <property type="component" value="Unassembled WGS sequence"/>
</dbReference>
<evidence type="ECO:0000313" key="8">
    <source>
        <dbReference type="EMBL" id="KXS17072.1"/>
    </source>
</evidence>
<dbReference type="Pfam" id="PF07690">
    <property type="entry name" value="MFS_1"/>
    <property type="match status" value="1"/>
</dbReference>
<feature type="transmembrane region" description="Helical" evidence="6">
    <location>
        <begin position="170"/>
        <end position="188"/>
    </location>
</feature>
<dbReference type="PANTHER" id="PTHR23506:SF23">
    <property type="entry name" value="GH10249P"/>
    <property type="match status" value="1"/>
</dbReference>
<evidence type="ECO:0000313" key="9">
    <source>
        <dbReference type="Proteomes" id="UP000070544"/>
    </source>
</evidence>
<feature type="transmembrane region" description="Helical" evidence="6">
    <location>
        <begin position="208"/>
        <end position="229"/>
    </location>
</feature>
<keyword evidence="7" id="KW-0732">Signal</keyword>
<protein>
    <submittedName>
        <fullName evidence="8">MFS general substrate transporter</fullName>
    </submittedName>
</protein>
<evidence type="ECO:0000256" key="5">
    <source>
        <dbReference type="ARBA" id="ARBA00023136"/>
    </source>
</evidence>
<keyword evidence="9" id="KW-1185">Reference proteome</keyword>
<keyword evidence="5 6" id="KW-0472">Membrane</keyword>
<dbReference type="InterPro" id="IPR011701">
    <property type="entry name" value="MFS"/>
</dbReference>
<dbReference type="PANTHER" id="PTHR23506">
    <property type="entry name" value="GH10249P"/>
    <property type="match status" value="1"/>
</dbReference>
<dbReference type="InterPro" id="IPR050930">
    <property type="entry name" value="MFS_Vesicular_Transporter"/>
</dbReference>
<accession>A0A139AJW0</accession>
<proteinExistence type="predicted"/>
<keyword evidence="4 6" id="KW-1133">Transmembrane helix</keyword>
<sequence length="231" mass="24700">LAMLIIARMLQGISAAAVGALGLALLGSVYPEDQLGKAYGIAWSGFLIGACNLTGLPIGGALYQHGGYWTPFIVTAGFIMCDMVARLLVRERRTTSTNGNSGLVKNAAEDSTTTSLALKMDNQELAPHTSQTSENHSNKAPNKKFLFPNMRWHALHKDNPTYYDLVRDPAVLLLSLFTATTAVVQIGLEPTLPIYMQKEFGSDSTTVGLVYLAIVSGCASLIHVGNGLISE</sequence>
<dbReference type="EMBL" id="KQ965749">
    <property type="protein sequence ID" value="KXS17072.1"/>
    <property type="molecule type" value="Genomic_DNA"/>
</dbReference>
<evidence type="ECO:0000256" key="7">
    <source>
        <dbReference type="SAM" id="SignalP"/>
    </source>
</evidence>
<dbReference type="GO" id="GO:0022857">
    <property type="term" value="F:transmembrane transporter activity"/>
    <property type="evidence" value="ECO:0007669"/>
    <property type="project" value="InterPro"/>
</dbReference>
<dbReference type="GO" id="GO:0016020">
    <property type="term" value="C:membrane"/>
    <property type="evidence" value="ECO:0007669"/>
    <property type="project" value="UniProtKB-SubCell"/>
</dbReference>
<dbReference type="STRING" id="1344416.A0A139AJW0"/>
<feature type="non-terminal residue" evidence="8">
    <location>
        <position position="1"/>
    </location>
</feature>
<feature type="chain" id="PRO_5013017667" evidence="7">
    <location>
        <begin position="16"/>
        <end position="231"/>
    </location>
</feature>
<evidence type="ECO:0000256" key="6">
    <source>
        <dbReference type="SAM" id="Phobius"/>
    </source>
</evidence>
<feature type="signal peptide" evidence="7">
    <location>
        <begin position="1"/>
        <end position="15"/>
    </location>
</feature>
<dbReference type="SUPFAM" id="SSF103473">
    <property type="entry name" value="MFS general substrate transporter"/>
    <property type="match status" value="1"/>
</dbReference>
<gene>
    <name evidence="8" type="ORF">M427DRAFT_97341</name>
</gene>
<feature type="transmembrane region" description="Helical" evidence="6">
    <location>
        <begin position="68"/>
        <end position="89"/>
    </location>
</feature>
<dbReference type="InterPro" id="IPR036259">
    <property type="entry name" value="MFS_trans_sf"/>
</dbReference>
<organism evidence="8 9">
    <name type="scientific">Gonapodya prolifera (strain JEL478)</name>
    <name type="common">Monoblepharis prolifera</name>
    <dbReference type="NCBI Taxonomy" id="1344416"/>
    <lineage>
        <taxon>Eukaryota</taxon>
        <taxon>Fungi</taxon>
        <taxon>Fungi incertae sedis</taxon>
        <taxon>Chytridiomycota</taxon>
        <taxon>Chytridiomycota incertae sedis</taxon>
        <taxon>Monoblepharidomycetes</taxon>
        <taxon>Monoblepharidales</taxon>
        <taxon>Gonapodyaceae</taxon>
        <taxon>Gonapodya</taxon>
    </lineage>
</organism>
<dbReference type="Gene3D" id="1.20.1250.20">
    <property type="entry name" value="MFS general substrate transporter like domains"/>
    <property type="match status" value="1"/>
</dbReference>
<dbReference type="OrthoDB" id="5086884at2759"/>
<name>A0A139AJW0_GONPJ</name>
<keyword evidence="2" id="KW-0813">Transport</keyword>
<comment type="subcellular location">
    <subcellularLocation>
        <location evidence="1">Membrane</location>
        <topology evidence="1">Multi-pass membrane protein</topology>
    </subcellularLocation>
</comment>
<evidence type="ECO:0000256" key="2">
    <source>
        <dbReference type="ARBA" id="ARBA00022448"/>
    </source>
</evidence>
<feature type="transmembrane region" description="Helical" evidence="6">
    <location>
        <begin position="38"/>
        <end position="62"/>
    </location>
</feature>
<keyword evidence="3 6" id="KW-0812">Transmembrane</keyword>
<dbReference type="AlphaFoldDB" id="A0A139AJW0"/>
<evidence type="ECO:0000256" key="1">
    <source>
        <dbReference type="ARBA" id="ARBA00004141"/>
    </source>
</evidence>
<feature type="transmembrane region" description="Helical" evidence="6">
    <location>
        <begin position="6"/>
        <end position="26"/>
    </location>
</feature>